<name>A0A915IE02_ROMCU</name>
<dbReference type="AlphaFoldDB" id="A0A915IE02"/>
<dbReference type="CDD" id="cd17039">
    <property type="entry name" value="Ubl_ubiquitin_like"/>
    <property type="match status" value="1"/>
</dbReference>
<dbReference type="Gene3D" id="3.10.20.90">
    <property type="entry name" value="Phosphatidylinositol 3-kinase Catalytic Subunit, Chain A, domain 1"/>
    <property type="match status" value="1"/>
</dbReference>
<evidence type="ECO:0000313" key="1">
    <source>
        <dbReference type="Proteomes" id="UP000887565"/>
    </source>
</evidence>
<reference evidence="2" key="1">
    <citation type="submission" date="2022-11" db="UniProtKB">
        <authorList>
            <consortium name="WormBaseParasite"/>
        </authorList>
    </citation>
    <scope>IDENTIFICATION</scope>
</reference>
<organism evidence="1 2">
    <name type="scientific">Romanomermis culicivorax</name>
    <name type="common">Nematode worm</name>
    <dbReference type="NCBI Taxonomy" id="13658"/>
    <lineage>
        <taxon>Eukaryota</taxon>
        <taxon>Metazoa</taxon>
        <taxon>Ecdysozoa</taxon>
        <taxon>Nematoda</taxon>
        <taxon>Enoplea</taxon>
        <taxon>Dorylaimia</taxon>
        <taxon>Mermithida</taxon>
        <taxon>Mermithoidea</taxon>
        <taxon>Mermithidae</taxon>
        <taxon>Romanomermis</taxon>
    </lineage>
</organism>
<dbReference type="OMA" id="QEETDFR"/>
<dbReference type="Proteomes" id="UP000887565">
    <property type="component" value="Unplaced"/>
</dbReference>
<sequence length="180" mass="20778">MVGGCFQEKNLLEKYEPTPSTLGEHGARRASSSMLGELARSCARRCSPKHARVFEKKHCVNLHSKVHELKELLSRVFYVSVEDQKLLCDGRTMKDGEEIGVYTSNNIDQKLHLIINKSQEETDFRKMLYDYLRDRYNGLNENLIKKFVDSFSEKMTEIINTLSLDDLERFATLKLDVLQG</sequence>
<proteinExistence type="predicted"/>
<protein>
    <submittedName>
        <fullName evidence="2">Ubiquitin-like domain-containing protein</fullName>
    </submittedName>
</protein>
<dbReference type="SUPFAM" id="SSF54236">
    <property type="entry name" value="Ubiquitin-like"/>
    <property type="match status" value="1"/>
</dbReference>
<keyword evidence="1" id="KW-1185">Reference proteome</keyword>
<evidence type="ECO:0000313" key="2">
    <source>
        <dbReference type="WBParaSite" id="nRc.2.0.1.t12424-RA"/>
    </source>
</evidence>
<dbReference type="WBParaSite" id="nRc.2.0.1.t12424-RA">
    <property type="protein sequence ID" value="nRc.2.0.1.t12424-RA"/>
    <property type="gene ID" value="nRc.2.0.1.g12424"/>
</dbReference>
<dbReference type="InterPro" id="IPR029071">
    <property type="entry name" value="Ubiquitin-like_domsf"/>
</dbReference>
<accession>A0A915IE02</accession>